<dbReference type="OrthoDB" id="9801223at2"/>
<keyword evidence="2" id="KW-0285">Flavoprotein</keyword>
<dbReference type="Gene3D" id="3.10.20.30">
    <property type="match status" value="1"/>
</dbReference>
<evidence type="ECO:0000256" key="2">
    <source>
        <dbReference type="ARBA" id="ARBA00022630"/>
    </source>
</evidence>
<evidence type="ECO:0000259" key="10">
    <source>
        <dbReference type="PROSITE" id="PS51384"/>
    </source>
</evidence>
<dbReference type="Gene3D" id="3.40.50.80">
    <property type="entry name" value="Nucleotide-binding domain of ferredoxin-NADP reductase (FNR) module"/>
    <property type="match status" value="1"/>
</dbReference>
<feature type="domain" description="2Fe-2S ferredoxin-type" evidence="9">
    <location>
        <begin position="262"/>
        <end position="351"/>
    </location>
</feature>
<evidence type="ECO:0000256" key="8">
    <source>
        <dbReference type="ARBA" id="ARBA00023014"/>
    </source>
</evidence>
<dbReference type="CDD" id="cd06214">
    <property type="entry name" value="PA_degradation_oxidoreductase_like"/>
    <property type="match status" value="1"/>
</dbReference>
<dbReference type="PRINTS" id="PR00371">
    <property type="entry name" value="FPNCR"/>
</dbReference>
<evidence type="ECO:0000313" key="11">
    <source>
        <dbReference type="EMBL" id="MPV90467.1"/>
    </source>
</evidence>
<dbReference type="PRINTS" id="PR00410">
    <property type="entry name" value="PHEHYDRXLASE"/>
</dbReference>
<keyword evidence="7" id="KW-0408">Iron</keyword>
<gene>
    <name evidence="11" type="ORF">GB882_17475</name>
</gene>
<proteinExistence type="predicted"/>
<evidence type="ECO:0000256" key="5">
    <source>
        <dbReference type="ARBA" id="ARBA00022827"/>
    </source>
</evidence>
<dbReference type="Gene3D" id="2.40.30.10">
    <property type="entry name" value="Translation factors"/>
    <property type="match status" value="1"/>
</dbReference>
<dbReference type="InterPro" id="IPR036010">
    <property type="entry name" value="2Fe-2S_ferredoxin-like_sf"/>
</dbReference>
<dbReference type="InterPro" id="IPR008333">
    <property type="entry name" value="Cbr1-like_FAD-bd_dom"/>
</dbReference>
<dbReference type="InterPro" id="IPR006058">
    <property type="entry name" value="2Fe2S_fd_BS"/>
</dbReference>
<dbReference type="InterPro" id="IPR050415">
    <property type="entry name" value="MRET"/>
</dbReference>
<evidence type="ECO:0000256" key="7">
    <source>
        <dbReference type="ARBA" id="ARBA00023004"/>
    </source>
</evidence>
<dbReference type="AlphaFoldDB" id="A0A7J9V0Q6"/>
<dbReference type="EMBL" id="WHPD01003756">
    <property type="protein sequence ID" value="MPV90467.1"/>
    <property type="molecule type" value="Genomic_DNA"/>
</dbReference>
<dbReference type="InterPro" id="IPR017938">
    <property type="entry name" value="Riboflavin_synthase-like_b-brl"/>
</dbReference>
<dbReference type="Pfam" id="PF00175">
    <property type="entry name" value="NAD_binding_1"/>
    <property type="match status" value="1"/>
</dbReference>
<dbReference type="Pfam" id="PF00970">
    <property type="entry name" value="FAD_binding_6"/>
    <property type="match status" value="1"/>
</dbReference>
<dbReference type="InterPro" id="IPR017927">
    <property type="entry name" value="FAD-bd_FR_type"/>
</dbReference>
<dbReference type="SUPFAM" id="SSF52343">
    <property type="entry name" value="Ferredoxin reductase-like, C-terminal NADP-linked domain"/>
    <property type="match status" value="1"/>
</dbReference>
<sequence length="351" mass="38077">MNGTEQVGAFARPLKIMRVVEETADTRSLVFDLPDDGDTRFQYSPGQYLTLRIPSTRSGSVARCYSLSSSPHTDRELTITVKRTAEGYGSNWLCDNARPGMQMHVLPPSGRFVPRSFDHDLLLCGAGSGITPLMAIVKSALATGTGNVVLFYANRDESSVIFAEELRRLTCEHPGRLVVLHWLESVQGLPTTAALASAIEPYARKHEAFVCGPAAFMSAMTSALAEAGAPADQVHVEVFHSLEGDPFEEVEIAADHDGASPATAVIELDGSTYEVTWPRSAKLLDVMLNEGIDAPFSCREGSCSSCMCLVSAGETEMILNDILEDEEIEEGMRLACQLLPLSDRVEISYPE</sequence>
<name>A0A7J9V0Q6_9MICO</name>
<accession>A0A7J9V0Q6</accession>
<dbReference type="InterPro" id="IPR039261">
    <property type="entry name" value="FNR_nucleotide-bd"/>
</dbReference>
<keyword evidence="4" id="KW-0479">Metal-binding</keyword>
<dbReference type="InterPro" id="IPR001041">
    <property type="entry name" value="2Fe-2S_ferredoxin-type"/>
</dbReference>
<dbReference type="Pfam" id="PF00111">
    <property type="entry name" value="Fer2"/>
    <property type="match status" value="1"/>
</dbReference>
<dbReference type="InterPro" id="IPR012675">
    <property type="entry name" value="Beta-grasp_dom_sf"/>
</dbReference>
<dbReference type="PROSITE" id="PS00197">
    <property type="entry name" value="2FE2S_FER_1"/>
    <property type="match status" value="1"/>
</dbReference>
<keyword evidence="3" id="KW-0001">2Fe-2S</keyword>
<dbReference type="PANTHER" id="PTHR47354:SF8">
    <property type="entry name" value="1,2-PHENYLACETYL-COA EPOXIDASE, SUBUNIT E"/>
    <property type="match status" value="1"/>
</dbReference>
<reference evidence="11 12" key="1">
    <citation type="submission" date="2019-10" db="EMBL/GenBank/DDBJ databases">
        <title>Georgenia wutianyii sp. nov. and Georgenia yuyongxinii sp. nov. isolated from plateau pika (Ochotona curzoniae) in the Qinghai-Tibet plateau of China.</title>
        <authorList>
            <person name="Tian Z."/>
        </authorList>
    </citation>
    <scope>NUCLEOTIDE SEQUENCE [LARGE SCALE GENOMIC DNA]</scope>
    <source>
        <strain evidence="11 12">JCM 15130</strain>
    </source>
</reference>
<dbReference type="InterPro" id="IPR001709">
    <property type="entry name" value="Flavoprot_Pyr_Nucl_cyt_Rdtase"/>
</dbReference>
<keyword evidence="5" id="KW-0274">FAD</keyword>
<dbReference type="GO" id="GO:0046872">
    <property type="term" value="F:metal ion binding"/>
    <property type="evidence" value="ECO:0007669"/>
    <property type="project" value="UniProtKB-KW"/>
</dbReference>
<dbReference type="GO" id="GO:0051537">
    <property type="term" value="F:2 iron, 2 sulfur cluster binding"/>
    <property type="evidence" value="ECO:0007669"/>
    <property type="project" value="UniProtKB-KW"/>
</dbReference>
<feature type="domain" description="FAD-binding FR-type" evidence="10">
    <location>
        <begin position="9"/>
        <end position="115"/>
    </location>
</feature>
<evidence type="ECO:0000313" key="12">
    <source>
        <dbReference type="Proteomes" id="UP000429644"/>
    </source>
</evidence>
<dbReference type="SUPFAM" id="SSF54292">
    <property type="entry name" value="2Fe-2S ferredoxin-like"/>
    <property type="match status" value="1"/>
</dbReference>
<keyword evidence="12" id="KW-1185">Reference proteome</keyword>
<evidence type="ECO:0000256" key="6">
    <source>
        <dbReference type="ARBA" id="ARBA00023002"/>
    </source>
</evidence>
<dbReference type="RefSeq" id="WP_152233273.1">
    <property type="nucleotide sequence ID" value="NZ_BAAAOT010000032.1"/>
</dbReference>
<evidence type="ECO:0000259" key="9">
    <source>
        <dbReference type="PROSITE" id="PS51085"/>
    </source>
</evidence>
<dbReference type="PROSITE" id="PS51384">
    <property type="entry name" value="FAD_FR"/>
    <property type="match status" value="1"/>
</dbReference>
<dbReference type="PROSITE" id="PS51085">
    <property type="entry name" value="2FE2S_FER_2"/>
    <property type="match status" value="1"/>
</dbReference>
<dbReference type="Proteomes" id="UP000429644">
    <property type="component" value="Unassembled WGS sequence"/>
</dbReference>
<keyword evidence="6" id="KW-0560">Oxidoreductase</keyword>
<dbReference type="SUPFAM" id="SSF63380">
    <property type="entry name" value="Riboflavin synthase domain-like"/>
    <property type="match status" value="1"/>
</dbReference>
<dbReference type="CDD" id="cd00207">
    <property type="entry name" value="fer2"/>
    <property type="match status" value="1"/>
</dbReference>
<evidence type="ECO:0000256" key="4">
    <source>
        <dbReference type="ARBA" id="ARBA00022723"/>
    </source>
</evidence>
<dbReference type="GO" id="GO:0016491">
    <property type="term" value="F:oxidoreductase activity"/>
    <property type="evidence" value="ECO:0007669"/>
    <property type="project" value="UniProtKB-KW"/>
</dbReference>
<organism evidence="11 12">
    <name type="scientific">Georgenia ruanii</name>
    <dbReference type="NCBI Taxonomy" id="348442"/>
    <lineage>
        <taxon>Bacteria</taxon>
        <taxon>Bacillati</taxon>
        <taxon>Actinomycetota</taxon>
        <taxon>Actinomycetes</taxon>
        <taxon>Micrococcales</taxon>
        <taxon>Bogoriellaceae</taxon>
        <taxon>Georgenia</taxon>
    </lineage>
</organism>
<keyword evidence="8" id="KW-0411">Iron-sulfur</keyword>
<dbReference type="PANTHER" id="PTHR47354">
    <property type="entry name" value="NADH OXIDOREDUCTASE HCR"/>
    <property type="match status" value="1"/>
</dbReference>
<evidence type="ECO:0000256" key="3">
    <source>
        <dbReference type="ARBA" id="ARBA00022714"/>
    </source>
</evidence>
<protein>
    <submittedName>
        <fullName evidence="11">2Fe-2S iron-sulfur cluster binding domain-containing protein</fullName>
    </submittedName>
</protein>
<evidence type="ECO:0000256" key="1">
    <source>
        <dbReference type="ARBA" id="ARBA00001974"/>
    </source>
</evidence>
<comment type="caution">
    <text evidence="11">The sequence shown here is derived from an EMBL/GenBank/DDBJ whole genome shotgun (WGS) entry which is preliminary data.</text>
</comment>
<dbReference type="InterPro" id="IPR001433">
    <property type="entry name" value="OxRdtase_FAD/NAD-bd"/>
</dbReference>
<dbReference type="GO" id="GO:0050660">
    <property type="term" value="F:flavin adenine dinucleotide binding"/>
    <property type="evidence" value="ECO:0007669"/>
    <property type="project" value="TreeGrafter"/>
</dbReference>
<comment type="cofactor">
    <cofactor evidence="1">
        <name>FAD</name>
        <dbReference type="ChEBI" id="CHEBI:57692"/>
    </cofactor>
</comment>